<reference evidence="1 2" key="1">
    <citation type="submission" date="2017-07" db="EMBL/GenBank/DDBJ databases">
        <title>Annotated genome sequence of Bacterioplanes sanyensis isolated from Red Sea.</title>
        <authorList>
            <person name="Rehman Z.U."/>
        </authorList>
    </citation>
    <scope>NUCLEOTIDE SEQUENCE [LARGE SCALE GENOMIC DNA]</scope>
    <source>
        <strain evidence="1 2">NV9</strain>
    </source>
</reference>
<dbReference type="KEGG" id="bsan:CHH28_00690"/>
<protein>
    <recommendedName>
        <fullName evidence="3">HNH domain-containing protein</fullName>
    </recommendedName>
</protein>
<name>A0A222FP26_9GAMM</name>
<sequence length="95" mass="11384">MARPTTDQCQLCQRRVALTFHHLIPRKMHRRTYFRKHFDRAQLNEGIWVCRRCHRGIHKLYDEMTLAKQFASLTALQNDPAMKKHIAWVARQKGD</sequence>
<dbReference type="Proteomes" id="UP000202440">
    <property type="component" value="Chromosome"/>
</dbReference>
<dbReference type="AlphaFoldDB" id="A0A222FP26"/>
<evidence type="ECO:0008006" key="3">
    <source>
        <dbReference type="Google" id="ProtNLM"/>
    </source>
</evidence>
<proteinExistence type="predicted"/>
<dbReference type="PANTHER" id="PTHR37827:SF1">
    <property type="entry name" value="HNH DOMAIN-CONTAINING PROTEIN"/>
    <property type="match status" value="1"/>
</dbReference>
<accession>A0A222FP26</accession>
<organism evidence="1 2">
    <name type="scientific">Bacterioplanes sanyensis</name>
    <dbReference type="NCBI Taxonomy" id="1249553"/>
    <lineage>
        <taxon>Bacteria</taxon>
        <taxon>Pseudomonadati</taxon>
        <taxon>Pseudomonadota</taxon>
        <taxon>Gammaproteobacteria</taxon>
        <taxon>Oceanospirillales</taxon>
        <taxon>Oceanospirillaceae</taxon>
        <taxon>Bacterioplanes</taxon>
    </lineage>
</organism>
<dbReference type="RefSeq" id="WP_094061927.1">
    <property type="nucleotide sequence ID" value="NZ_CP022530.1"/>
</dbReference>
<evidence type="ECO:0000313" key="1">
    <source>
        <dbReference type="EMBL" id="ASP40775.1"/>
    </source>
</evidence>
<dbReference type="OrthoDB" id="9802640at2"/>
<dbReference type="EMBL" id="CP022530">
    <property type="protein sequence ID" value="ASP40775.1"/>
    <property type="molecule type" value="Genomic_DNA"/>
</dbReference>
<evidence type="ECO:0000313" key="2">
    <source>
        <dbReference type="Proteomes" id="UP000202440"/>
    </source>
</evidence>
<dbReference type="PANTHER" id="PTHR37827">
    <property type="entry name" value="TUDOR DOMAIN-CONTAINING PROTEIN"/>
    <property type="match status" value="1"/>
</dbReference>
<gene>
    <name evidence="1" type="ORF">CHH28_00690</name>
</gene>
<keyword evidence="2" id="KW-1185">Reference proteome</keyword>